<dbReference type="Proteomes" id="UP001221142">
    <property type="component" value="Unassembled WGS sequence"/>
</dbReference>
<dbReference type="InterPro" id="IPR029058">
    <property type="entry name" value="AB_hydrolase_fold"/>
</dbReference>
<accession>A0AAD7FVI1</accession>
<proteinExistence type="predicted"/>
<dbReference type="EMBL" id="JARKIF010000003">
    <property type="protein sequence ID" value="KAJ7644912.1"/>
    <property type="molecule type" value="Genomic_DNA"/>
</dbReference>
<feature type="region of interest" description="Disordered" evidence="1">
    <location>
        <begin position="1"/>
        <end position="22"/>
    </location>
</feature>
<dbReference type="Gene3D" id="3.40.50.1820">
    <property type="entry name" value="alpha/beta hydrolase"/>
    <property type="match status" value="1"/>
</dbReference>
<name>A0AAD7FVI1_9AGAR</name>
<evidence type="ECO:0008006" key="4">
    <source>
        <dbReference type="Google" id="ProtNLM"/>
    </source>
</evidence>
<evidence type="ECO:0000256" key="1">
    <source>
        <dbReference type="SAM" id="MobiDB-lite"/>
    </source>
</evidence>
<evidence type="ECO:0000313" key="2">
    <source>
        <dbReference type="EMBL" id="KAJ7644912.1"/>
    </source>
</evidence>
<gene>
    <name evidence="2" type="ORF">FB45DRAFT_862162</name>
</gene>
<keyword evidence="3" id="KW-1185">Reference proteome</keyword>
<evidence type="ECO:0000313" key="3">
    <source>
        <dbReference type="Proteomes" id="UP001221142"/>
    </source>
</evidence>
<sequence>MARRRPGTGTPSAKEPDPDPAVKILASEGSLSVWVPSRKDSEGATSSDTVERKLPIVVRMEVEGKKAGVWCRGKPMVVPEKKVETRVRDWQKFETHLSALNRAWISAERSANLRDNRRIDGNHLIGRLQSESLAGFPYAVQYSLSEGPVTRMHWAFKKPVWKGKRVFFVHGTHDPEVPPSFAPLLRGLVAEAQAGEGETQLMMIENGLHDVVWENPEDLGDAMVKFLVKGR</sequence>
<organism evidence="2 3">
    <name type="scientific">Roridomyces roridus</name>
    <dbReference type="NCBI Taxonomy" id="1738132"/>
    <lineage>
        <taxon>Eukaryota</taxon>
        <taxon>Fungi</taxon>
        <taxon>Dikarya</taxon>
        <taxon>Basidiomycota</taxon>
        <taxon>Agaricomycotina</taxon>
        <taxon>Agaricomycetes</taxon>
        <taxon>Agaricomycetidae</taxon>
        <taxon>Agaricales</taxon>
        <taxon>Marasmiineae</taxon>
        <taxon>Mycenaceae</taxon>
        <taxon>Roridomyces</taxon>
    </lineage>
</organism>
<dbReference type="AlphaFoldDB" id="A0AAD7FVI1"/>
<comment type="caution">
    <text evidence="2">The sequence shown here is derived from an EMBL/GenBank/DDBJ whole genome shotgun (WGS) entry which is preliminary data.</text>
</comment>
<protein>
    <recommendedName>
        <fullName evidence="4">Alpha/beta hydrolase</fullName>
    </recommendedName>
</protein>
<reference evidence="2" key="1">
    <citation type="submission" date="2023-03" db="EMBL/GenBank/DDBJ databases">
        <title>Massive genome expansion in bonnet fungi (Mycena s.s.) driven by repeated elements and novel gene families across ecological guilds.</title>
        <authorList>
            <consortium name="Lawrence Berkeley National Laboratory"/>
            <person name="Harder C.B."/>
            <person name="Miyauchi S."/>
            <person name="Viragh M."/>
            <person name="Kuo A."/>
            <person name="Thoen E."/>
            <person name="Andreopoulos B."/>
            <person name="Lu D."/>
            <person name="Skrede I."/>
            <person name="Drula E."/>
            <person name="Henrissat B."/>
            <person name="Morin E."/>
            <person name="Kohler A."/>
            <person name="Barry K."/>
            <person name="LaButti K."/>
            <person name="Morin E."/>
            <person name="Salamov A."/>
            <person name="Lipzen A."/>
            <person name="Mereny Z."/>
            <person name="Hegedus B."/>
            <person name="Baldrian P."/>
            <person name="Stursova M."/>
            <person name="Weitz H."/>
            <person name="Taylor A."/>
            <person name="Grigoriev I.V."/>
            <person name="Nagy L.G."/>
            <person name="Martin F."/>
            <person name="Kauserud H."/>
        </authorList>
    </citation>
    <scope>NUCLEOTIDE SEQUENCE</scope>
    <source>
        <strain evidence="2">9284</strain>
    </source>
</reference>
<dbReference type="SUPFAM" id="SSF53474">
    <property type="entry name" value="alpha/beta-Hydrolases"/>
    <property type="match status" value="1"/>
</dbReference>